<protein>
    <submittedName>
        <fullName evidence="4">Histidinol-phosphate transaminase</fullName>
        <ecNumber evidence="4">2.6.1.9</ecNumber>
    </submittedName>
</protein>
<name>A0ABU4GN70_9CLOT</name>
<feature type="domain" description="Aminotransferase class I/classII large" evidence="3">
    <location>
        <begin position="16"/>
        <end position="351"/>
    </location>
</feature>
<dbReference type="EC" id="2.6.1.9" evidence="4"/>
<evidence type="ECO:0000313" key="5">
    <source>
        <dbReference type="Proteomes" id="UP001276854"/>
    </source>
</evidence>
<gene>
    <name evidence="4" type="ORF">RZO55_15840</name>
</gene>
<keyword evidence="5" id="KW-1185">Reference proteome</keyword>
<organism evidence="4 5">
    <name type="scientific">Clostridium boliviensis</name>
    <dbReference type="NCBI Taxonomy" id="318465"/>
    <lineage>
        <taxon>Bacteria</taxon>
        <taxon>Bacillati</taxon>
        <taxon>Bacillota</taxon>
        <taxon>Clostridia</taxon>
        <taxon>Eubacteriales</taxon>
        <taxon>Clostridiaceae</taxon>
        <taxon>Clostridium</taxon>
    </lineage>
</organism>
<comment type="cofactor">
    <cofactor evidence="1">
        <name>pyridoxal 5'-phosphate</name>
        <dbReference type="ChEBI" id="CHEBI:597326"/>
    </cofactor>
</comment>
<dbReference type="PANTHER" id="PTHR42885:SF1">
    <property type="entry name" value="THREONINE-PHOSPHATE DECARBOXYLASE"/>
    <property type="match status" value="1"/>
</dbReference>
<comment type="caution">
    <text evidence="4">The sequence shown here is derived from an EMBL/GenBank/DDBJ whole genome shotgun (WGS) entry which is preliminary data.</text>
</comment>
<keyword evidence="2" id="KW-0663">Pyridoxal phosphate</keyword>
<evidence type="ECO:0000256" key="2">
    <source>
        <dbReference type="ARBA" id="ARBA00022898"/>
    </source>
</evidence>
<dbReference type="CDD" id="cd00609">
    <property type="entry name" value="AAT_like"/>
    <property type="match status" value="1"/>
</dbReference>
<dbReference type="GO" id="GO:0004400">
    <property type="term" value="F:histidinol-phosphate transaminase activity"/>
    <property type="evidence" value="ECO:0007669"/>
    <property type="project" value="UniProtKB-EC"/>
</dbReference>
<accession>A0ABU4GN70</accession>
<dbReference type="SUPFAM" id="SSF53383">
    <property type="entry name" value="PLP-dependent transferases"/>
    <property type="match status" value="1"/>
</dbReference>
<dbReference type="PANTHER" id="PTHR42885">
    <property type="entry name" value="HISTIDINOL-PHOSPHATE AMINOTRANSFERASE-RELATED"/>
    <property type="match status" value="1"/>
</dbReference>
<dbReference type="InterPro" id="IPR015424">
    <property type="entry name" value="PyrdxlP-dep_Trfase"/>
</dbReference>
<keyword evidence="4" id="KW-0808">Transferase</keyword>
<reference evidence="4 5" key="1">
    <citation type="submission" date="2023-10" db="EMBL/GenBank/DDBJ databases">
        <title>A novel Glycoside Hydrolase 43-Like Enzyme from Clostrdium boliviensis is an Endo-xylanase, and a Candidate for Xylooligosaccharides Production from Different Xylan Substrates.</title>
        <authorList>
            <person name="Alvarez M.T."/>
            <person name="Rocabado-Villegas L.R."/>
            <person name="Salas-Veizaga D.M."/>
            <person name="Linares-Pasten J.A."/>
            <person name="Gudmundsdottir E.E."/>
            <person name="Hreggvidsson G.O."/>
            <person name="Adlercreutz P."/>
            <person name="Nordberg Karlsson E."/>
        </authorList>
    </citation>
    <scope>NUCLEOTIDE SEQUENCE [LARGE SCALE GENOMIC DNA]</scope>
    <source>
        <strain evidence="4 5">E-1</strain>
    </source>
</reference>
<sequence length="362" mass="41234">MEYQHGGDIYTNRVTMDYSANINPMGLPPGVRKALLQAVESCSCYPDSRCQKLRKALSLFHEVSEKHIICGNGAADLIFQIVHAIRPGRALLIAPSFLEYEQALKTVSADILWYDLKEADGFTLSVHQLIEWLKSKDQRVEMLFLCNPNNPTGFALGKEEMKTLLDFSKTMGIYCVIDECFNEFLDDPEDYSVLELISQGGYEHVFVLKAFTKIYAMAGLRLGYGITTGEEMLEKMNCIRQPWSISSLAQAAGEAAIKETEYVNETRKLIAAEREYLKRNLTELGFKVYDSKANYLFFKDLRENALSGEMLLYKELLEQQVLIRSCSNYRGLNGTHYRICVKQRRENDAFLTVLKSILIEGE</sequence>
<dbReference type="Gene3D" id="3.90.1150.10">
    <property type="entry name" value="Aspartate Aminotransferase, domain 1"/>
    <property type="match status" value="1"/>
</dbReference>
<dbReference type="EMBL" id="JAWONS010000240">
    <property type="protein sequence ID" value="MDW2799043.1"/>
    <property type="molecule type" value="Genomic_DNA"/>
</dbReference>
<keyword evidence="4" id="KW-0032">Aminotransferase</keyword>
<dbReference type="Gene3D" id="3.40.640.10">
    <property type="entry name" value="Type I PLP-dependent aspartate aminotransferase-like (Major domain)"/>
    <property type="match status" value="1"/>
</dbReference>
<evidence type="ECO:0000313" key="4">
    <source>
        <dbReference type="EMBL" id="MDW2799043.1"/>
    </source>
</evidence>
<dbReference type="Proteomes" id="UP001276854">
    <property type="component" value="Unassembled WGS sequence"/>
</dbReference>
<dbReference type="RefSeq" id="WP_318065232.1">
    <property type="nucleotide sequence ID" value="NZ_JAWONS010000240.1"/>
</dbReference>
<dbReference type="InterPro" id="IPR015421">
    <property type="entry name" value="PyrdxlP-dep_Trfase_major"/>
</dbReference>
<evidence type="ECO:0000259" key="3">
    <source>
        <dbReference type="Pfam" id="PF00155"/>
    </source>
</evidence>
<dbReference type="InterPro" id="IPR004839">
    <property type="entry name" value="Aminotransferase_I/II_large"/>
</dbReference>
<dbReference type="InterPro" id="IPR015422">
    <property type="entry name" value="PyrdxlP-dep_Trfase_small"/>
</dbReference>
<evidence type="ECO:0000256" key="1">
    <source>
        <dbReference type="ARBA" id="ARBA00001933"/>
    </source>
</evidence>
<dbReference type="Pfam" id="PF00155">
    <property type="entry name" value="Aminotran_1_2"/>
    <property type="match status" value="1"/>
</dbReference>
<proteinExistence type="predicted"/>